<dbReference type="Gene3D" id="3.30.530.20">
    <property type="match status" value="1"/>
</dbReference>
<organism evidence="2 3">
    <name type="scientific">Hydrogenophaga atypica</name>
    <dbReference type="NCBI Taxonomy" id="249409"/>
    <lineage>
        <taxon>Bacteria</taxon>
        <taxon>Pseudomonadati</taxon>
        <taxon>Pseudomonadota</taxon>
        <taxon>Betaproteobacteria</taxon>
        <taxon>Burkholderiales</taxon>
        <taxon>Comamonadaceae</taxon>
        <taxon>Hydrogenophaga</taxon>
    </lineage>
</organism>
<dbReference type="PANTHER" id="PTHR38588">
    <property type="entry name" value="BLL0334 PROTEIN"/>
    <property type="match status" value="1"/>
</dbReference>
<evidence type="ECO:0000313" key="3">
    <source>
        <dbReference type="Proteomes" id="UP001596501"/>
    </source>
</evidence>
<dbReference type="InterPro" id="IPR023393">
    <property type="entry name" value="START-like_dom_sf"/>
</dbReference>
<feature type="transmembrane region" description="Helical" evidence="1">
    <location>
        <begin position="169"/>
        <end position="188"/>
    </location>
</feature>
<dbReference type="Pfam" id="PF06240">
    <property type="entry name" value="COXG"/>
    <property type="match status" value="1"/>
</dbReference>
<name>A0ABW2QQV3_9BURK</name>
<accession>A0ABW2QQV3</accession>
<keyword evidence="1" id="KW-0472">Membrane</keyword>
<gene>
    <name evidence="2" type="ORF">ACFQPB_21690</name>
</gene>
<dbReference type="Proteomes" id="UP001596501">
    <property type="component" value="Unassembled WGS sequence"/>
</dbReference>
<dbReference type="SUPFAM" id="SSF55961">
    <property type="entry name" value="Bet v1-like"/>
    <property type="match status" value="1"/>
</dbReference>
<evidence type="ECO:0000313" key="2">
    <source>
        <dbReference type="EMBL" id="MFC7411477.1"/>
    </source>
</evidence>
<keyword evidence="1" id="KW-1133">Transmembrane helix</keyword>
<reference evidence="3" key="1">
    <citation type="journal article" date="2019" name="Int. J. Syst. Evol. Microbiol.">
        <title>The Global Catalogue of Microorganisms (GCM) 10K type strain sequencing project: providing services to taxonomists for standard genome sequencing and annotation.</title>
        <authorList>
            <consortium name="The Broad Institute Genomics Platform"/>
            <consortium name="The Broad Institute Genome Sequencing Center for Infectious Disease"/>
            <person name="Wu L."/>
            <person name="Ma J."/>
        </authorList>
    </citation>
    <scope>NUCLEOTIDE SEQUENCE [LARGE SCALE GENOMIC DNA]</scope>
    <source>
        <strain evidence="3">CGMCC 1.12371</strain>
    </source>
</reference>
<dbReference type="CDD" id="cd05018">
    <property type="entry name" value="CoxG"/>
    <property type="match status" value="1"/>
</dbReference>
<keyword evidence="3" id="KW-1185">Reference proteome</keyword>
<protein>
    <submittedName>
        <fullName evidence="2">CoxG family protein</fullName>
    </submittedName>
</protein>
<proteinExistence type="predicted"/>
<dbReference type="RefSeq" id="WP_382227947.1">
    <property type="nucleotide sequence ID" value="NZ_JBHTCA010000033.1"/>
</dbReference>
<evidence type="ECO:0000256" key="1">
    <source>
        <dbReference type="SAM" id="Phobius"/>
    </source>
</evidence>
<sequence length="189" mass="20259">MNYQGTQVLDHPVQRVWDALFDPTVLRQSIAGCESFERSSDTEFNSSVKVSIGPVSARFSSKVQMADVAPPFRCTLRFAGQGGVAGFGKGEARVTLVELGVDKTRLDWSAEAQVGGKIAQLGSRLIEGTVRKMSEDFFQRFAAQLASAAPGVTEAPAELVQESPSLRASLPYVLTLLAGAAALIWLLGR</sequence>
<keyword evidence="1" id="KW-0812">Transmembrane</keyword>
<dbReference type="EMBL" id="JBHTCA010000033">
    <property type="protein sequence ID" value="MFC7411477.1"/>
    <property type="molecule type" value="Genomic_DNA"/>
</dbReference>
<dbReference type="PANTHER" id="PTHR38588:SF1">
    <property type="entry name" value="BLL0334 PROTEIN"/>
    <property type="match status" value="1"/>
</dbReference>
<comment type="caution">
    <text evidence="2">The sequence shown here is derived from an EMBL/GenBank/DDBJ whole genome shotgun (WGS) entry which is preliminary data.</text>
</comment>
<dbReference type="InterPro" id="IPR010419">
    <property type="entry name" value="CO_DH_gsu"/>
</dbReference>